<sequence length="542" mass="60601">MNDRYMDEALAIIENRGLKDIMTFHHPWNSEVIAQFYSTLWIEMPKKARGSYRWPYLHFNIQGEWYKCSYRRFAYILGFTDSDISKEKVRCHEYDMKPIDDIVLDMHLDPNGKLWVSSNMKPTMHYLNHLFRATVVPKGGNATEIRGVSRAILWLLHPENKEASKCKICAMLLGSGGIFGHTTSAHLLGVIGDTCVGVAMDEWVVQPQGHTALDDILPCIDTAPVTAEALRRSEEVNYQLVSRLNQLLSNVSNANVPPQVGPPAYYDYNQSGPLVPLLYNPYNANLSSCRCAAGEVTADTAQQVWQCYVCRATAAPVSSGQDVCATVGRLTPAMYSLLLTAASVSDGLRRQTPALAETVHRAFQTMIERGCPSLRRDSSRVYQAMLAAAAWVVHSRERRRRREYERFWLGRPDVLGSFHHLHHLAVGTDFDGKQVAVIAERQLILLPVQRHPVQPSLLIGPHIVQVGQHLGRVGLGSSDPVSHQLARPCERDDEVGPVSADGDAVGTRPVRRLYLMTRPVESPVVVTIWCCARVYVVLLSVK</sequence>
<proteinExistence type="predicted"/>
<accession>A0AAQ3WER5</accession>
<dbReference type="AlphaFoldDB" id="A0AAQ3WER5"/>
<evidence type="ECO:0000313" key="2">
    <source>
        <dbReference type="Proteomes" id="UP001341281"/>
    </source>
</evidence>
<name>A0AAQ3WER5_PASNO</name>
<dbReference type="PANTHER" id="PTHR31414:SF12">
    <property type="entry name" value="OS06G0645600 PROTEIN"/>
    <property type="match status" value="1"/>
</dbReference>
<organism evidence="1 2">
    <name type="scientific">Paspalum notatum var. saurae</name>
    <dbReference type="NCBI Taxonomy" id="547442"/>
    <lineage>
        <taxon>Eukaryota</taxon>
        <taxon>Viridiplantae</taxon>
        <taxon>Streptophyta</taxon>
        <taxon>Embryophyta</taxon>
        <taxon>Tracheophyta</taxon>
        <taxon>Spermatophyta</taxon>
        <taxon>Magnoliopsida</taxon>
        <taxon>Liliopsida</taxon>
        <taxon>Poales</taxon>
        <taxon>Poaceae</taxon>
        <taxon>PACMAD clade</taxon>
        <taxon>Panicoideae</taxon>
        <taxon>Andropogonodae</taxon>
        <taxon>Paspaleae</taxon>
        <taxon>Paspalinae</taxon>
        <taxon>Paspalum</taxon>
    </lineage>
</organism>
<reference evidence="1 2" key="1">
    <citation type="submission" date="2024-02" db="EMBL/GenBank/DDBJ databases">
        <title>High-quality chromosome-scale genome assembly of Pensacola bahiagrass (Paspalum notatum Flugge var. saurae).</title>
        <authorList>
            <person name="Vega J.M."/>
            <person name="Podio M."/>
            <person name="Orjuela J."/>
            <person name="Siena L.A."/>
            <person name="Pessino S.C."/>
            <person name="Combes M.C."/>
            <person name="Mariac C."/>
            <person name="Albertini E."/>
            <person name="Pupilli F."/>
            <person name="Ortiz J.P.A."/>
            <person name="Leblanc O."/>
        </authorList>
    </citation>
    <scope>NUCLEOTIDE SEQUENCE [LARGE SCALE GENOMIC DNA]</scope>
    <source>
        <strain evidence="1">R1</strain>
        <tissue evidence="1">Leaf</tissue>
    </source>
</reference>
<keyword evidence="2" id="KW-1185">Reference proteome</keyword>
<dbReference type="PANTHER" id="PTHR31414">
    <property type="entry name" value="TRANSMEMBRANE PROTEIN DDB_G0292058"/>
    <property type="match status" value="1"/>
</dbReference>
<dbReference type="EMBL" id="CP144746">
    <property type="protein sequence ID" value="WVZ59082.1"/>
    <property type="molecule type" value="Genomic_DNA"/>
</dbReference>
<dbReference type="InterPro" id="IPR040283">
    <property type="entry name" value="DDB_G0292058-like"/>
</dbReference>
<dbReference type="GO" id="GO:0005886">
    <property type="term" value="C:plasma membrane"/>
    <property type="evidence" value="ECO:0007669"/>
    <property type="project" value="TreeGrafter"/>
</dbReference>
<protein>
    <submittedName>
        <fullName evidence="1">Uncharacterized protein</fullName>
    </submittedName>
</protein>
<dbReference type="Proteomes" id="UP001341281">
    <property type="component" value="Chromosome 02"/>
</dbReference>
<gene>
    <name evidence="1" type="ORF">U9M48_009282</name>
</gene>
<evidence type="ECO:0000313" key="1">
    <source>
        <dbReference type="EMBL" id="WVZ59082.1"/>
    </source>
</evidence>
<dbReference type="GO" id="GO:0009506">
    <property type="term" value="C:plasmodesma"/>
    <property type="evidence" value="ECO:0007669"/>
    <property type="project" value="TreeGrafter"/>
</dbReference>